<accession>A0A158R2R8</accession>
<evidence type="ECO:0000313" key="3">
    <source>
        <dbReference type="EMBL" id="VDL80252.1"/>
    </source>
</evidence>
<keyword evidence="1" id="KW-0732">Signal</keyword>
<sequence>MFLIYLACIIISANRTLCIMDTNESMTTPLFNEVRCFLVKSRDFRASEVLSELCDSFDAGLISGDSCSRLCYNREWKISDYYEGNKVVLVMKDGGQTAVYKSIHPSIKDFPAVNGKLSYDEFTDKVLELVNDELRLGWPRHYKKHLMETLWPTLRRTPGESMSTADRVSLWALLQQPEFILFRILPLSRVTPKIIGTCGQFYSPEALVAFRMKGYYMNLKGKILVHIMGTLKLFHEFLNEPLQWCDVRFDNLGLSADYPKRFVMMDGDMVYTESRLRAAFEGRPCATDDDCRIVELFIYVVLSYEKPDDKMEPWKNDVPIFDSGHGWNEESIGEKSEVDTNESSKKHDLNKTRIAEVLGDLCSSFDEGLISGDLCLRLCYRRTWVVVDYYEGNKTVLVMKDGDRTVVYKSSLSATTEFPDLKNLTDDEFSEMVVDIVNDELRLGFPRHYKKHLLGMVWPMFHKSHGQSLTIADRTSLWALLQQPEFILFRIIPFSGVTPRIIGTCGQYYVPEEVFPFHTLRLYFSREYKIIELTMGTLKLFDQFINEPLQWCDARLDNFGVLPGLKKRFVLMDADMVYTQSRLRAELEGRPCLTDADCRIGDCKATCTVDMTCSDRVDTNLEVSRNRRSHGLFSCHILSPSLDR</sequence>
<gene>
    <name evidence="3" type="ORF">NBR_LOCUS16657</name>
</gene>
<name>A0A158R2R8_NIPBR</name>
<dbReference type="PANTHER" id="PTHR21093">
    <property type="entry name" value="DIVERGENT PROTEIN KINASE DOMAIN 1C-RELATED"/>
    <property type="match status" value="1"/>
</dbReference>
<proteinExistence type="predicted"/>
<dbReference type="WBParaSite" id="NBR_0001665601-mRNA-1">
    <property type="protein sequence ID" value="NBR_0001665601-mRNA-1"/>
    <property type="gene ID" value="NBR_0001665601"/>
</dbReference>
<reference evidence="3 4" key="2">
    <citation type="submission" date="2018-11" db="EMBL/GenBank/DDBJ databases">
        <authorList>
            <consortium name="Pathogen Informatics"/>
        </authorList>
    </citation>
    <scope>NUCLEOTIDE SEQUENCE [LARGE SCALE GENOMIC DNA]</scope>
</reference>
<evidence type="ECO:0000256" key="1">
    <source>
        <dbReference type="SAM" id="SignalP"/>
    </source>
</evidence>
<reference evidence="5" key="1">
    <citation type="submission" date="2016-04" db="UniProtKB">
        <authorList>
            <consortium name="WormBaseParasite"/>
        </authorList>
    </citation>
    <scope>IDENTIFICATION</scope>
</reference>
<dbReference type="EMBL" id="UYSL01022318">
    <property type="protein sequence ID" value="VDL80252.1"/>
    <property type="molecule type" value="Genomic_DNA"/>
</dbReference>
<dbReference type="PANTHER" id="PTHR21093:SF2">
    <property type="entry name" value="DIVERGENT PROTEIN KINASE DOMAIN 1C"/>
    <property type="match status" value="1"/>
</dbReference>
<feature type="domain" description="FAM69 protein-kinase" evidence="2">
    <location>
        <begin position="170"/>
        <end position="293"/>
    </location>
</feature>
<evidence type="ECO:0000313" key="4">
    <source>
        <dbReference type="Proteomes" id="UP000271162"/>
    </source>
</evidence>
<keyword evidence="4" id="KW-1185">Reference proteome</keyword>
<dbReference type="Pfam" id="PF12260">
    <property type="entry name" value="PIP49_C"/>
    <property type="match status" value="2"/>
</dbReference>
<evidence type="ECO:0000313" key="5">
    <source>
        <dbReference type="WBParaSite" id="NBR_0001665601-mRNA-1"/>
    </source>
</evidence>
<dbReference type="Proteomes" id="UP000271162">
    <property type="component" value="Unassembled WGS sequence"/>
</dbReference>
<feature type="domain" description="FAM69 protein-kinase" evidence="2">
    <location>
        <begin position="477"/>
        <end position="621"/>
    </location>
</feature>
<organism evidence="5">
    <name type="scientific">Nippostrongylus brasiliensis</name>
    <name type="common">Rat hookworm</name>
    <dbReference type="NCBI Taxonomy" id="27835"/>
    <lineage>
        <taxon>Eukaryota</taxon>
        <taxon>Metazoa</taxon>
        <taxon>Ecdysozoa</taxon>
        <taxon>Nematoda</taxon>
        <taxon>Chromadorea</taxon>
        <taxon>Rhabditida</taxon>
        <taxon>Rhabditina</taxon>
        <taxon>Rhabditomorpha</taxon>
        <taxon>Strongyloidea</taxon>
        <taxon>Heligmosomidae</taxon>
        <taxon>Nippostrongylus</taxon>
    </lineage>
</organism>
<dbReference type="InterPro" id="IPR022049">
    <property type="entry name" value="FAM69_kinase_dom"/>
</dbReference>
<feature type="chain" id="PRO_5043135798" evidence="1">
    <location>
        <begin position="19"/>
        <end position="644"/>
    </location>
</feature>
<evidence type="ECO:0000259" key="2">
    <source>
        <dbReference type="Pfam" id="PF12260"/>
    </source>
</evidence>
<protein>
    <submittedName>
        <fullName evidence="5">Protein FAM69C (inferred by orthology to a human protein)</fullName>
    </submittedName>
</protein>
<feature type="signal peptide" evidence="1">
    <location>
        <begin position="1"/>
        <end position="18"/>
    </location>
</feature>
<dbReference type="AlphaFoldDB" id="A0A158R2R8"/>